<feature type="transmembrane region" description="Helical" evidence="2">
    <location>
        <begin position="170"/>
        <end position="195"/>
    </location>
</feature>
<feature type="signal peptide" evidence="3">
    <location>
        <begin position="1"/>
        <end position="26"/>
    </location>
</feature>
<protein>
    <submittedName>
        <fullName evidence="4">Uncharacterized protein</fullName>
    </submittedName>
</protein>
<keyword evidence="2" id="KW-0472">Membrane</keyword>
<feature type="compositionally biased region" description="Polar residues" evidence="1">
    <location>
        <begin position="244"/>
        <end position="261"/>
    </location>
</feature>
<feature type="region of interest" description="Disordered" evidence="1">
    <location>
        <begin position="296"/>
        <end position="364"/>
    </location>
</feature>
<dbReference type="PhylomeDB" id="T1JCI0"/>
<name>T1JCI0_STRMM</name>
<dbReference type="EnsemblMetazoa" id="SMAR011492-RA">
    <property type="protein sequence ID" value="SMAR011492-PA"/>
    <property type="gene ID" value="SMAR011492"/>
</dbReference>
<dbReference type="EMBL" id="JH432065">
    <property type="status" value="NOT_ANNOTATED_CDS"/>
    <property type="molecule type" value="Genomic_DNA"/>
</dbReference>
<feature type="chain" id="PRO_5004579493" evidence="3">
    <location>
        <begin position="27"/>
        <end position="364"/>
    </location>
</feature>
<dbReference type="HOGENOM" id="CLU_761470_0_0_1"/>
<reference evidence="5" key="1">
    <citation type="submission" date="2011-05" db="EMBL/GenBank/DDBJ databases">
        <authorList>
            <person name="Richards S.R."/>
            <person name="Qu J."/>
            <person name="Jiang H."/>
            <person name="Jhangiani S.N."/>
            <person name="Agravi P."/>
            <person name="Goodspeed R."/>
            <person name="Gross S."/>
            <person name="Mandapat C."/>
            <person name="Jackson L."/>
            <person name="Mathew T."/>
            <person name="Pu L."/>
            <person name="Thornton R."/>
            <person name="Saada N."/>
            <person name="Wilczek-Boney K.B."/>
            <person name="Lee S."/>
            <person name="Kovar C."/>
            <person name="Wu Y."/>
            <person name="Scherer S.E."/>
            <person name="Worley K.C."/>
            <person name="Muzny D.M."/>
            <person name="Gibbs R."/>
        </authorList>
    </citation>
    <scope>NUCLEOTIDE SEQUENCE</scope>
    <source>
        <strain evidence="5">Brora</strain>
    </source>
</reference>
<feature type="transmembrane region" description="Helical" evidence="2">
    <location>
        <begin position="133"/>
        <end position="158"/>
    </location>
</feature>
<accession>T1JCI0</accession>
<evidence type="ECO:0000256" key="3">
    <source>
        <dbReference type="SAM" id="SignalP"/>
    </source>
</evidence>
<feature type="compositionally biased region" description="Basic residues" evidence="1">
    <location>
        <begin position="305"/>
        <end position="315"/>
    </location>
</feature>
<dbReference type="AlphaFoldDB" id="T1JCI0"/>
<evidence type="ECO:0000313" key="4">
    <source>
        <dbReference type="EnsemblMetazoa" id="SMAR011492-PA"/>
    </source>
</evidence>
<keyword evidence="3" id="KW-0732">Signal</keyword>
<evidence type="ECO:0000256" key="2">
    <source>
        <dbReference type="SAM" id="Phobius"/>
    </source>
</evidence>
<organism evidence="4 5">
    <name type="scientific">Strigamia maritima</name>
    <name type="common">European centipede</name>
    <name type="synonym">Geophilus maritimus</name>
    <dbReference type="NCBI Taxonomy" id="126957"/>
    <lineage>
        <taxon>Eukaryota</taxon>
        <taxon>Metazoa</taxon>
        <taxon>Ecdysozoa</taxon>
        <taxon>Arthropoda</taxon>
        <taxon>Myriapoda</taxon>
        <taxon>Chilopoda</taxon>
        <taxon>Pleurostigmophora</taxon>
        <taxon>Geophilomorpha</taxon>
        <taxon>Linotaeniidae</taxon>
        <taxon>Strigamia</taxon>
    </lineage>
</organism>
<sequence>MENRKALLPLCSGVLGVISLALQVTAVATPHWSDFYSDDPMGNGHFPYGVGNYGEKGYYGLWSICLTIYEGMTLPRPKCDAMKPKFDPGMTRYYAGAFAIADIILLLVFLFPVPAQLMYLYKNKGIVSISYRALALIKVISIVFGAASGMTAAVLIGIHTKPYYELPKGWSFGLQVVVVILQIFLFICALMEYYIGKKFPNVPLNKINKTNGYSSGLHNPGFHMTSASTESVDKQPESRIFPISVSSESGKPQSNGPQSKPYTLPKYEYGNTLPVANDNLSEPGNRKSMQYLEDVDIQKLEPKPKPKPPKPRKTAYRNSAYKPSHNDESDLDCSVPSLSSRNGRNHSTSMSSDTPTSYSKSTDV</sequence>
<feature type="region of interest" description="Disordered" evidence="1">
    <location>
        <begin position="244"/>
        <end position="268"/>
    </location>
</feature>
<keyword evidence="2" id="KW-0812">Transmembrane</keyword>
<keyword evidence="2" id="KW-1133">Transmembrane helix</keyword>
<dbReference type="OMA" id="WQVRMVE"/>
<dbReference type="Proteomes" id="UP000014500">
    <property type="component" value="Unassembled WGS sequence"/>
</dbReference>
<reference evidence="4" key="2">
    <citation type="submission" date="2015-02" db="UniProtKB">
        <authorList>
            <consortium name="EnsemblMetazoa"/>
        </authorList>
    </citation>
    <scope>IDENTIFICATION</scope>
</reference>
<feature type="compositionally biased region" description="Polar residues" evidence="1">
    <location>
        <begin position="336"/>
        <end position="364"/>
    </location>
</feature>
<feature type="transmembrane region" description="Helical" evidence="2">
    <location>
        <begin position="93"/>
        <end position="121"/>
    </location>
</feature>
<evidence type="ECO:0000256" key="1">
    <source>
        <dbReference type="SAM" id="MobiDB-lite"/>
    </source>
</evidence>
<evidence type="ECO:0000313" key="5">
    <source>
        <dbReference type="Proteomes" id="UP000014500"/>
    </source>
</evidence>
<proteinExistence type="predicted"/>
<keyword evidence="5" id="KW-1185">Reference proteome</keyword>
<dbReference type="Gene3D" id="1.20.140.150">
    <property type="match status" value="1"/>
</dbReference>